<gene>
    <name evidence="5" type="ORF">IPOD504_LOCUS12927</name>
</gene>
<dbReference type="Gene3D" id="1.10.640.10">
    <property type="entry name" value="Haem peroxidase domain superfamily, animal type"/>
    <property type="match status" value="1"/>
</dbReference>
<feature type="non-terminal residue" evidence="5">
    <location>
        <position position="1"/>
    </location>
</feature>
<dbReference type="Pfam" id="PF03098">
    <property type="entry name" value="An_peroxidase"/>
    <property type="match status" value="1"/>
</dbReference>
<feature type="compositionally biased region" description="Basic residues" evidence="2">
    <location>
        <begin position="764"/>
        <end position="775"/>
    </location>
</feature>
<keyword evidence="1" id="KW-0575">Peroxidase</keyword>
<dbReference type="SUPFAM" id="SSF48113">
    <property type="entry name" value="Heme-dependent peroxidases"/>
    <property type="match status" value="1"/>
</dbReference>
<dbReference type="Proteomes" id="UP000837857">
    <property type="component" value="Chromosome 30"/>
</dbReference>
<evidence type="ECO:0000256" key="3">
    <source>
        <dbReference type="SAM" id="SignalP"/>
    </source>
</evidence>
<feature type="region of interest" description="Disordered" evidence="2">
    <location>
        <begin position="636"/>
        <end position="809"/>
    </location>
</feature>
<evidence type="ECO:0000313" key="6">
    <source>
        <dbReference type="Proteomes" id="UP000837857"/>
    </source>
</evidence>
<dbReference type="PANTHER" id="PTHR11475">
    <property type="entry name" value="OXIDASE/PEROXIDASE"/>
    <property type="match status" value="1"/>
</dbReference>
<dbReference type="PRINTS" id="PR00457">
    <property type="entry name" value="ANPEROXIDASE"/>
</dbReference>
<dbReference type="PANTHER" id="PTHR11475:SF86">
    <property type="entry name" value="PEROXIDASE"/>
    <property type="match status" value="1"/>
</dbReference>
<organism evidence="5 6">
    <name type="scientific">Iphiclides podalirius</name>
    <name type="common">scarce swallowtail</name>
    <dbReference type="NCBI Taxonomy" id="110791"/>
    <lineage>
        <taxon>Eukaryota</taxon>
        <taxon>Metazoa</taxon>
        <taxon>Ecdysozoa</taxon>
        <taxon>Arthropoda</taxon>
        <taxon>Hexapoda</taxon>
        <taxon>Insecta</taxon>
        <taxon>Pterygota</taxon>
        <taxon>Neoptera</taxon>
        <taxon>Endopterygota</taxon>
        <taxon>Lepidoptera</taxon>
        <taxon>Glossata</taxon>
        <taxon>Ditrysia</taxon>
        <taxon>Papilionoidea</taxon>
        <taxon>Papilionidae</taxon>
        <taxon>Papilioninae</taxon>
        <taxon>Iphiclides</taxon>
    </lineage>
</organism>
<dbReference type="InterPro" id="IPR037120">
    <property type="entry name" value="Haem_peroxidase_sf_animal"/>
</dbReference>
<evidence type="ECO:0000259" key="4">
    <source>
        <dbReference type="Pfam" id="PF15715"/>
    </source>
</evidence>
<feature type="signal peptide" evidence="3">
    <location>
        <begin position="1"/>
        <end position="18"/>
    </location>
</feature>
<dbReference type="Pfam" id="PF15715">
    <property type="entry name" value="PAF"/>
    <property type="match status" value="1"/>
</dbReference>
<feature type="compositionally biased region" description="Gly residues" evidence="2">
    <location>
        <begin position="653"/>
        <end position="668"/>
    </location>
</feature>
<name>A0ABN8IVA1_9NEOP</name>
<accession>A0ABN8IVA1</accession>
<dbReference type="InterPro" id="IPR019791">
    <property type="entry name" value="Haem_peroxidase_animal"/>
</dbReference>
<keyword evidence="1" id="KW-0560">Oxidoreductase</keyword>
<reference evidence="5" key="1">
    <citation type="submission" date="2022-03" db="EMBL/GenBank/DDBJ databases">
        <authorList>
            <person name="Martin H S."/>
        </authorList>
    </citation>
    <scope>NUCLEOTIDE SEQUENCE</scope>
</reference>
<dbReference type="EMBL" id="OW152842">
    <property type="protein sequence ID" value="CAH2064851.1"/>
    <property type="molecule type" value="Genomic_DNA"/>
</dbReference>
<dbReference type="InterPro" id="IPR010255">
    <property type="entry name" value="Haem_peroxidase_sf"/>
</dbReference>
<feature type="domain" description="PCNA-associated factor histone-like" evidence="4">
    <location>
        <begin position="624"/>
        <end position="768"/>
    </location>
</feature>
<proteinExistence type="predicted"/>
<feature type="compositionally biased region" description="Basic and acidic residues" evidence="2">
    <location>
        <begin position="776"/>
        <end position="792"/>
    </location>
</feature>
<protein>
    <recommendedName>
        <fullName evidence="4">PCNA-associated factor histone-like domain-containing protein</fullName>
    </recommendedName>
</protein>
<sequence length="809" mass="90020">MRRLLVVLLLHAASGVLYDTFHGRPVAEPKPMRNATVELTDQMRFFFGIRPWCTVDIPECSPTETRRVDGSCNSLRFPSRGAAMTPYQRLLPPAHAVDGGPRTARSGLELPNTRSLRTALVPDGRVHSKRYTQLITYLLLIMTSDVTSLHDTVNYVVFTTTCCAPGGESNPLCMPIPVADDDLYLRLSDVRCLNLTRAITYQRLGCAPNTLPPERINTSPPMLDLSSLYGNDKPSADRFRRGDGGLVRSDVIRGKEWPPNGSPVCLLNQLPRETRCHDAGNPAINSLPGIQLLGLWQLRSHNQIARTLAEMNTCWGDDRLFAVARDINIAYYQNVVYYELMPTVMVGNPRPHPLRLSQQLGSFPGHDVLLRNRVIYEGHGHVDDYDDSLEPRVSIEYVIATRWFHSIQEGRLQMFDNKGRLVNELPMMDYILRSGAFFNNSTIDGFTQGSFRQPCADNDYLVDPEVGERILGPLQRASDVTASDVKKGRDVGLPAYNRYREYCGLPVARSFDDLYSWMPKDQVDVLARTYEDVDDVDLGVAILVERAMPGAIIGPTLACIMIDQLLRWRRADRFWYENSIHPGAFTADQLYEIRKITMARIICDHGDSVDSVQPFAFLLPSLGTKASVGAKVSSGKSSKARCSVAPPPSNTGSTGGGERSSRGHGGGNPVCPRETPKWQKPITNFFITGNCSKDPDGVDKNASHGSDEEDTAESSKPKPKRNVILSDDEVDTEEIPKNKELDESIVLEPLTGENSHKIEEYYHKNNKGKGKGKKSGNKENISENGKSLKRELEDDCGETENANKKIKVT</sequence>
<evidence type="ECO:0000256" key="1">
    <source>
        <dbReference type="ARBA" id="ARBA00022559"/>
    </source>
</evidence>
<keyword evidence="6" id="KW-1185">Reference proteome</keyword>
<keyword evidence="3" id="KW-0732">Signal</keyword>
<feature type="chain" id="PRO_5045667025" description="PCNA-associated factor histone-like domain-containing protein" evidence="3">
    <location>
        <begin position="19"/>
        <end position="809"/>
    </location>
</feature>
<evidence type="ECO:0000256" key="2">
    <source>
        <dbReference type="SAM" id="MobiDB-lite"/>
    </source>
</evidence>
<evidence type="ECO:0000313" key="5">
    <source>
        <dbReference type="EMBL" id="CAH2064851.1"/>
    </source>
</evidence>
<feature type="compositionally biased region" description="Polar residues" evidence="2">
    <location>
        <begin position="681"/>
        <end position="691"/>
    </location>
</feature>
<dbReference type="InterPro" id="IPR031444">
    <property type="entry name" value="PCNA-AF_dom"/>
</dbReference>
<feature type="compositionally biased region" description="Basic and acidic residues" evidence="2">
    <location>
        <begin position="754"/>
        <end position="763"/>
    </location>
</feature>
<dbReference type="PROSITE" id="PS50292">
    <property type="entry name" value="PEROXIDASE_3"/>
    <property type="match status" value="1"/>
</dbReference>
<feature type="compositionally biased region" description="Basic and acidic residues" evidence="2">
    <location>
        <begin position="693"/>
        <end position="706"/>
    </location>
</feature>